<reference evidence="6" key="1">
    <citation type="journal article" date="2020" name="mSystems">
        <title>Genome- and Community-Level Interaction Insights into Carbon Utilization and Element Cycling Functions of Hydrothermarchaeota in Hydrothermal Sediment.</title>
        <authorList>
            <person name="Zhou Z."/>
            <person name="Liu Y."/>
            <person name="Xu W."/>
            <person name="Pan J."/>
            <person name="Luo Z.H."/>
            <person name="Li M."/>
        </authorList>
    </citation>
    <scope>NUCLEOTIDE SEQUENCE [LARGE SCALE GENOMIC DNA]</scope>
    <source>
        <strain evidence="6">HyVt-503</strain>
    </source>
</reference>
<evidence type="ECO:0000256" key="2">
    <source>
        <dbReference type="ARBA" id="ARBA00023136"/>
    </source>
</evidence>
<dbReference type="PANTHER" id="PTHR30329">
    <property type="entry name" value="STATOR ELEMENT OF FLAGELLAR MOTOR COMPLEX"/>
    <property type="match status" value="1"/>
</dbReference>
<dbReference type="PRINTS" id="PR01021">
    <property type="entry name" value="OMPADOMAIN"/>
</dbReference>
<dbReference type="SUPFAM" id="SSF103088">
    <property type="entry name" value="OmpA-like"/>
    <property type="match status" value="1"/>
</dbReference>
<dbReference type="InterPro" id="IPR006665">
    <property type="entry name" value="OmpA-like"/>
</dbReference>
<evidence type="ECO:0000256" key="3">
    <source>
        <dbReference type="ARBA" id="ARBA00023237"/>
    </source>
</evidence>
<gene>
    <name evidence="6" type="ORF">ENJ63_03270</name>
</gene>
<dbReference type="InterPro" id="IPR036737">
    <property type="entry name" value="OmpA-like_sf"/>
</dbReference>
<name>A0A7V2SVU1_9BACT</name>
<dbReference type="AlphaFoldDB" id="A0A7V2SVU1"/>
<dbReference type="CDD" id="cd07185">
    <property type="entry name" value="OmpA_C-like"/>
    <property type="match status" value="1"/>
</dbReference>
<dbReference type="PROSITE" id="PS51123">
    <property type="entry name" value="OMPA_2"/>
    <property type="match status" value="1"/>
</dbReference>
<dbReference type="Gene3D" id="3.30.1330.60">
    <property type="entry name" value="OmpA-like domain"/>
    <property type="match status" value="1"/>
</dbReference>
<evidence type="ECO:0000256" key="4">
    <source>
        <dbReference type="PROSITE-ProRule" id="PRU00473"/>
    </source>
</evidence>
<accession>A0A7V2SVU1</accession>
<evidence type="ECO:0000313" key="6">
    <source>
        <dbReference type="EMBL" id="HFC46882.1"/>
    </source>
</evidence>
<dbReference type="InterPro" id="IPR050330">
    <property type="entry name" value="Bact_OuterMem_StrucFunc"/>
</dbReference>
<organism evidence="6">
    <name type="scientific">Dissulfuribacter thermophilus</name>
    <dbReference type="NCBI Taxonomy" id="1156395"/>
    <lineage>
        <taxon>Bacteria</taxon>
        <taxon>Pseudomonadati</taxon>
        <taxon>Thermodesulfobacteriota</taxon>
        <taxon>Dissulfuribacteria</taxon>
        <taxon>Dissulfuribacterales</taxon>
        <taxon>Dissulfuribacteraceae</taxon>
        <taxon>Dissulfuribacter</taxon>
    </lineage>
</organism>
<keyword evidence="2 4" id="KW-0472">Membrane</keyword>
<comment type="subcellular location">
    <subcellularLocation>
        <location evidence="1">Cell outer membrane</location>
    </subcellularLocation>
</comment>
<sequence>MDILLKSIRKEARFEIQGHTDSLGPRAYNMRLSVKRGEAVKGFLVTECGIKEERLTVRGYGEDRPAASNKIEEGRKRNRRVEVKIRWNHFAPFGVYKKRIKKKEVIMEETS</sequence>
<protein>
    <submittedName>
        <fullName evidence="6">OmpA family protein</fullName>
    </submittedName>
</protein>
<dbReference type="InterPro" id="IPR006664">
    <property type="entry name" value="OMP_bac"/>
</dbReference>
<feature type="domain" description="OmpA-like" evidence="5">
    <location>
        <begin position="1"/>
        <end position="89"/>
    </location>
</feature>
<dbReference type="Pfam" id="PF00691">
    <property type="entry name" value="OmpA"/>
    <property type="match status" value="1"/>
</dbReference>
<dbReference type="PANTHER" id="PTHR30329:SF21">
    <property type="entry name" value="LIPOPROTEIN YIAD-RELATED"/>
    <property type="match status" value="1"/>
</dbReference>
<proteinExistence type="predicted"/>
<evidence type="ECO:0000259" key="5">
    <source>
        <dbReference type="PROSITE" id="PS51123"/>
    </source>
</evidence>
<dbReference type="GO" id="GO:0009279">
    <property type="term" value="C:cell outer membrane"/>
    <property type="evidence" value="ECO:0007669"/>
    <property type="project" value="UniProtKB-SubCell"/>
</dbReference>
<keyword evidence="3" id="KW-0998">Cell outer membrane</keyword>
<comment type="caution">
    <text evidence="6">The sequence shown here is derived from an EMBL/GenBank/DDBJ whole genome shotgun (WGS) entry which is preliminary data.</text>
</comment>
<dbReference type="Proteomes" id="UP000885797">
    <property type="component" value="Unassembled WGS sequence"/>
</dbReference>
<evidence type="ECO:0000256" key="1">
    <source>
        <dbReference type="ARBA" id="ARBA00004442"/>
    </source>
</evidence>
<dbReference type="EMBL" id="DRND01000262">
    <property type="protein sequence ID" value="HFC46882.1"/>
    <property type="molecule type" value="Genomic_DNA"/>
</dbReference>